<dbReference type="InterPro" id="IPR008964">
    <property type="entry name" value="Invasin/intimin_cell_adhesion"/>
</dbReference>
<accession>A0ABS5SIA1</accession>
<gene>
    <name evidence="1" type="ORF">KI810_15470</name>
</gene>
<name>A0ABS5SIA1_9BACT</name>
<comment type="caution">
    <text evidence="1">The sequence shown here is derived from an EMBL/GenBank/DDBJ whole genome shotgun (WGS) entry which is preliminary data.</text>
</comment>
<protein>
    <recommendedName>
        <fullName evidence="3">Big-1 domain-containing protein</fullName>
    </recommendedName>
</protein>
<evidence type="ECO:0000313" key="1">
    <source>
        <dbReference type="EMBL" id="MBT0654451.1"/>
    </source>
</evidence>
<dbReference type="InterPro" id="IPR013783">
    <property type="entry name" value="Ig-like_fold"/>
</dbReference>
<proteinExistence type="predicted"/>
<dbReference type="EMBL" id="JAHCVK010000010">
    <property type="protein sequence ID" value="MBT0654451.1"/>
    <property type="molecule type" value="Genomic_DNA"/>
</dbReference>
<evidence type="ECO:0000313" key="2">
    <source>
        <dbReference type="Proteomes" id="UP000756860"/>
    </source>
</evidence>
<dbReference type="Gene3D" id="2.60.40.10">
    <property type="entry name" value="Immunoglobulins"/>
    <property type="match status" value="1"/>
</dbReference>
<reference evidence="1 2" key="1">
    <citation type="submission" date="2021-05" db="EMBL/GenBank/DDBJ databases">
        <title>The draft genome of Geobacter luticola JCM 17780.</title>
        <authorList>
            <person name="Xu Z."/>
            <person name="Masuda Y."/>
            <person name="Itoh H."/>
            <person name="Senoo K."/>
        </authorList>
    </citation>
    <scope>NUCLEOTIDE SEQUENCE [LARGE SCALE GENOMIC DNA]</scope>
    <source>
        <strain evidence="1 2">JCM 17780</strain>
    </source>
</reference>
<dbReference type="SUPFAM" id="SSF49373">
    <property type="entry name" value="Invasin/intimin cell-adhesion fragments"/>
    <property type="match status" value="1"/>
</dbReference>
<keyword evidence="2" id="KW-1185">Reference proteome</keyword>
<organism evidence="1 2">
    <name type="scientific">Geomobilimonas luticola</name>
    <dbReference type="NCBI Taxonomy" id="1114878"/>
    <lineage>
        <taxon>Bacteria</taxon>
        <taxon>Pseudomonadati</taxon>
        <taxon>Thermodesulfobacteriota</taxon>
        <taxon>Desulfuromonadia</taxon>
        <taxon>Geobacterales</taxon>
        <taxon>Geobacteraceae</taxon>
        <taxon>Geomobilimonas</taxon>
    </lineage>
</organism>
<sequence length="377" mass="37318">MTTFTITASAGAGGSIDPVGTTTVTSGASQSYIIKVNAGYTIQSVLVDGVSVGAVSNYTFSNITANHTISASFSTSVPPPASTFTIVASAGTGGSISPAGTTTLTSGASQTYTITAATGYVIQSVLVDGVSVGAVPTYTFSNVTAFHTIAASFTPNPYTVTLTASKNIALNNNSDSVNLTATVSPAVPNGTVVTFTAPSGTTISTVTPTSGNVATAVARSTTHASVTFTASVAGANGSTIVKFIPQPASADVFIALDSARTLDSLELKFVNDAGATYTSATSLNQLLADTGSLLTAGPGLADPANTITIGVVSAAGFTTVANTPIIQLTYSGITSGIPGFRVGSVVGASTFPSVPLVLSASNFVVTVTYKDSGGNPL</sequence>
<dbReference type="Proteomes" id="UP000756860">
    <property type="component" value="Unassembled WGS sequence"/>
</dbReference>
<evidence type="ECO:0008006" key="3">
    <source>
        <dbReference type="Google" id="ProtNLM"/>
    </source>
</evidence>